<dbReference type="EMBL" id="KN817538">
    <property type="protein sequence ID" value="KJA24302.1"/>
    <property type="molecule type" value="Genomic_DNA"/>
</dbReference>
<accession>A0A0D2LAQ3</accession>
<reference evidence="3" key="1">
    <citation type="submission" date="2014-04" db="EMBL/GenBank/DDBJ databases">
        <title>Evolutionary Origins and Diversification of the Mycorrhizal Mutualists.</title>
        <authorList>
            <consortium name="DOE Joint Genome Institute"/>
            <consortium name="Mycorrhizal Genomics Consortium"/>
            <person name="Kohler A."/>
            <person name="Kuo A."/>
            <person name="Nagy L.G."/>
            <person name="Floudas D."/>
            <person name="Copeland A."/>
            <person name="Barry K.W."/>
            <person name="Cichocki N."/>
            <person name="Veneault-Fourrey C."/>
            <person name="LaButti K."/>
            <person name="Lindquist E.A."/>
            <person name="Lipzen A."/>
            <person name="Lundell T."/>
            <person name="Morin E."/>
            <person name="Murat C."/>
            <person name="Riley R."/>
            <person name="Ohm R."/>
            <person name="Sun H."/>
            <person name="Tunlid A."/>
            <person name="Henrissat B."/>
            <person name="Grigoriev I.V."/>
            <person name="Hibbett D.S."/>
            <person name="Martin F."/>
        </authorList>
    </citation>
    <scope>NUCLEOTIDE SEQUENCE [LARGE SCALE GENOMIC DNA]</scope>
    <source>
        <strain evidence="3">FD-334 SS-4</strain>
    </source>
</reference>
<feature type="compositionally biased region" description="Pro residues" evidence="1">
    <location>
        <begin position="114"/>
        <end position="129"/>
    </location>
</feature>
<organism evidence="2 3">
    <name type="scientific">Hypholoma sublateritium (strain FD-334 SS-4)</name>
    <dbReference type="NCBI Taxonomy" id="945553"/>
    <lineage>
        <taxon>Eukaryota</taxon>
        <taxon>Fungi</taxon>
        <taxon>Dikarya</taxon>
        <taxon>Basidiomycota</taxon>
        <taxon>Agaricomycotina</taxon>
        <taxon>Agaricomycetes</taxon>
        <taxon>Agaricomycetidae</taxon>
        <taxon>Agaricales</taxon>
        <taxon>Agaricineae</taxon>
        <taxon>Strophariaceae</taxon>
        <taxon>Hypholoma</taxon>
    </lineage>
</organism>
<dbReference type="OMA" id="WVHDIIR"/>
<keyword evidence="3" id="KW-1185">Reference proteome</keyword>
<sequence>MDAPTLVDAPPPRRRAAKTARAILAAQLSDSESDAKSAESDGGGAGPSARRGRVQETQETKGRRRAATVVGGAPSRGAPALAAAASTGSIPGATIAVAPPVRPRPRPRPVARRPTPPPLAPLVVPPPPDDLGELSPLTPVSSASGGLSARGAPSAPPSPVRAKRSEPARSPAKKAAVAAWRAAALGSYVWVLVEPRTWRVYDEEAEEAEREALWWPGQIASALNTDVPLRVTLFGLADTAVSIAAPSAANVLSRDHDYLPRFLVPTFVPAAPFPAASLSKSKKRHAERDALGDKWHAAVRAMRTHDAAAHSRADVDSDDSDYPGPTANLFEFLTAPSSSLQSISAPGKLSAAKGRGKPSVAGKGKRKRMTASDDSADDEEGVYVSKKKEKKGEEWWDEVDEDLKLPGELILGRTSQAVDVDHWPGKLIAYIPPTKPRTLGKYSVLWLDGTQSLVPRLWFYSTDQDEFALCKLGEFDSAVVEVQNDNADDEPHPAPELFARHPSPVPLDPPPPSAQFAELPLRAQFAYTKSVLAAVLNDAYAPVREKQARYMRGGKHRQSLVDDASMRGKMDPRDVSDLLVCVREWCLRDGGRAGAPRGGGDRASGGRGARADANGEESDGEGEERALVAGPSCDDMNASGAMRAPSPSLTAGFPSSPQMPPSSYPATLAREASVISIASDAGAEIERIDIPSSPAAMSIATEAGVVTVADDAIDILDLTAGEDDSGPLQPSARPRQRGSSAFESLSDLDKVDYCLNILLPEAVRQVLLWRNGSRTSVALLPPADEEALYEEGRGLLAETDWVNDVVRYRKMMQAILPKGKQSQAAAAAAGSRREAVGRTGRLRRNIVMPNYQE</sequence>
<protein>
    <submittedName>
        <fullName evidence="2">Uncharacterized protein</fullName>
    </submittedName>
</protein>
<feature type="region of interest" description="Disordered" evidence="1">
    <location>
        <begin position="24"/>
        <end position="171"/>
    </location>
</feature>
<proteinExistence type="predicted"/>
<feature type="compositionally biased region" description="Gly residues" evidence="1">
    <location>
        <begin position="592"/>
        <end position="608"/>
    </location>
</feature>
<feature type="compositionally biased region" description="Low complexity" evidence="1">
    <location>
        <begin position="141"/>
        <end position="153"/>
    </location>
</feature>
<feature type="region of interest" description="Disordered" evidence="1">
    <location>
        <begin position="720"/>
        <end position="741"/>
    </location>
</feature>
<gene>
    <name evidence="2" type="ORF">HYPSUDRAFT_86247</name>
</gene>
<dbReference type="Proteomes" id="UP000054270">
    <property type="component" value="Unassembled WGS sequence"/>
</dbReference>
<dbReference type="STRING" id="945553.A0A0D2LAQ3"/>
<feature type="region of interest" description="Disordered" evidence="1">
    <location>
        <begin position="343"/>
        <end position="380"/>
    </location>
</feature>
<name>A0A0D2LAQ3_HYPSF</name>
<evidence type="ECO:0000313" key="3">
    <source>
        <dbReference type="Proteomes" id="UP000054270"/>
    </source>
</evidence>
<feature type="compositionally biased region" description="Low complexity" evidence="1">
    <location>
        <begin position="71"/>
        <end position="99"/>
    </location>
</feature>
<dbReference type="AlphaFoldDB" id="A0A0D2LAQ3"/>
<feature type="region of interest" description="Disordered" evidence="1">
    <location>
        <begin position="591"/>
        <end position="665"/>
    </location>
</feature>
<evidence type="ECO:0000256" key="1">
    <source>
        <dbReference type="SAM" id="MobiDB-lite"/>
    </source>
</evidence>
<evidence type="ECO:0000313" key="2">
    <source>
        <dbReference type="EMBL" id="KJA24302.1"/>
    </source>
</evidence>
<dbReference type="OrthoDB" id="2505887at2759"/>